<sequence length="295" mass="33748">MGNKESQFNGRSDDIKTSQVLDSNFVKSFVELSDEDDNLGWEKFQIISILTNIRQYRLLSGLYDKALRIAKKDDNFFGQQLSLSLICDNRYSRATKMLQKCILQKEEEENNQNKFDESLISEYLHLARLQIEQLGDLELAESATLKAITLSSGTWLSGRCHLLLAMIFGLKAQYGNSLCSKKDLIAESIKYYEKAIELDPHDDTAHLYCALEYANSRDFERAKEYCQAALSLNTENPFAIMLLALIFTARKDYKGALELVINALNDFPSHYGLLVLRLKLEARYGRVEEAFTNFT</sequence>
<name>A0A6V7WV10_MELEN</name>
<comment type="function">
    <text evidence="1">Involved in endocytosis.</text>
</comment>
<evidence type="ECO:0000313" key="4">
    <source>
        <dbReference type="Proteomes" id="UP000580250"/>
    </source>
</evidence>
<dbReference type="EMBL" id="CAJEWN010000841">
    <property type="protein sequence ID" value="CAD2190904.1"/>
    <property type="molecule type" value="Genomic_DNA"/>
</dbReference>
<dbReference type="OrthoDB" id="5853563at2759"/>
<dbReference type="InterPro" id="IPR019734">
    <property type="entry name" value="TPR_rpt"/>
</dbReference>
<evidence type="ECO:0000256" key="1">
    <source>
        <dbReference type="ARBA" id="ARBA00002550"/>
    </source>
</evidence>
<dbReference type="InterPro" id="IPR011990">
    <property type="entry name" value="TPR-like_helical_dom_sf"/>
</dbReference>
<organism evidence="3 4">
    <name type="scientific">Meloidogyne enterolobii</name>
    <name type="common">Root-knot nematode worm</name>
    <name type="synonym">Meloidogyne mayaguensis</name>
    <dbReference type="NCBI Taxonomy" id="390850"/>
    <lineage>
        <taxon>Eukaryota</taxon>
        <taxon>Metazoa</taxon>
        <taxon>Ecdysozoa</taxon>
        <taxon>Nematoda</taxon>
        <taxon>Chromadorea</taxon>
        <taxon>Rhabditida</taxon>
        <taxon>Tylenchina</taxon>
        <taxon>Tylenchomorpha</taxon>
        <taxon>Tylenchoidea</taxon>
        <taxon>Meloidogynidae</taxon>
        <taxon>Meloidogyninae</taxon>
        <taxon>Meloidogyne</taxon>
    </lineage>
</organism>
<dbReference type="Gene3D" id="1.25.40.10">
    <property type="entry name" value="Tetratricopeptide repeat domain"/>
    <property type="match status" value="1"/>
</dbReference>
<dbReference type="InterPro" id="IPR051722">
    <property type="entry name" value="Endocytosis_PI4K-reg_protein"/>
</dbReference>
<gene>
    <name evidence="3" type="ORF">MENT_LOCUS43723</name>
</gene>
<dbReference type="AlphaFoldDB" id="A0A6V7WV10"/>
<dbReference type="Proteomes" id="UP000580250">
    <property type="component" value="Unassembled WGS sequence"/>
</dbReference>
<dbReference type="SMART" id="SM00028">
    <property type="entry name" value="TPR"/>
    <property type="match status" value="3"/>
</dbReference>
<evidence type="ECO:0000313" key="3">
    <source>
        <dbReference type="EMBL" id="CAD2190904.1"/>
    </source>
</evidence>
<comment type="caution">
    <text evidence="3">The sequence shown here is derived from an EMBL/GenBank/DDBJ whole genome shotgun (WGS) entry which is preliminary data.</text>
</comment>
<evidence type="ECO:0000256" key="2">
    <source>
        <dbReference type="ARBA" id="ARBA00038251"/>
    </source>
</evidence>
<dbReference type="GO" id="GO:0072659">
    <property type="term" value="P:protein localization to plasma membrane"/>
    <property type="evidence" value="ECO:0007669"/>
    <property type="project" value="TreeGrafter"/>
</dbReference>
<reference evidence="3 4" key="1">
    <citation type="submission" date="2020-08" db="EMBL/GenBank/DDBJ databases">
        <authorList>
            <person name="Koutsovoulos G."/>
            <person name="Danchin GJ E."/>
        </authorList>
    </citation>
    <scope>NUCLEOTIDE SEQUENCE [LARGE SCALE GENOMIC DNA]</scope>
</reference>
<accession>A0A6V7WV10</accession>
<dbReference type="GO" id="GO:0005886">
    <property type="term" value="C:plasma membrane"/>
    <property type="evidence" value="ECO:0007669"/>
    <property type="project" value="TreeGrafter"/>
</dbReference>
<dbReference type="PANTHER" id="PTHR23083:SF464">
    <property type="entry name" value="TETRATRICOPEPTIDE REPEAT DOMAIN 7, ISOFORM A"/>
    <property type="match status" value="1"/>
</dbReference>
<dbReference type="Pfam" id="PF13181">
    <property type="entry name" value="TPR_8"/>
    <property type="match status" value="2"/>
</dbReference>
<dbReference type="GO" id="GO:0046854">
    <property type="term" value="P:phosphatidylinositol phosphate biosynthetic process"/>
    <property type="evidence" value="ECO:0007669"/>
    <property type="project" value="TreeGrafter"/>
</dbReference>
<comment type="similarity">
    <text evidence="2">Belongs to the YPP1 family.</text>
</comment>
<dbReference type="PANTHER" id="PTHR23083">
    <property type="entry name" value="TETRATRICOPEPTIDE REPEAT PROTEIN, TPR"/>
    <property type="match status" value="1"/>
</dbReference>
<proteinExistence type="inferred from homology"/>
<protein>
    <submittedName>
        <fullName evidence="3">Uncharacterized protein</fullName>
    </submittedName>
</protein>
<dbReference type="SUPFAM" id="SSF48452">
    <property type="entry name" value="TPR-like"/>
    <property type="match status" value="1"/>
</dbReference>